<name>A0A0B2V5K5_TOXCA</name>
<protein>
    <submittedName>
        <fullName evidence="1">Uncharacterized protein</fullName>
    </submittedName>
</protein>
<dbReference type="AlphaFoldDB" id="A0A0B2V5K5"/>
<gene>
    <name evidence="1" type="ORF">Tcan_00956</name>
</gene>
<accession>A0A0B2V5K5</accession>
<organism evidence="1 2">
    <name type="scientific">Toxocara canis</name>
    <name type="common">Canine roundworm</name>
    <dbReference type="NCBI Taxonomy" id="6265"/>
    <lineage>
        <taxon>Eukaryota</taxon>
        <taxon>Metazoa</taxon>
        <taxon>Ecdysozoa</taxon>
        <taxon>Nematoda</taxon>
        <taxon>Chromadorea</taxon>
        <taxon>Rhabditida</taxon>
        <taxon>Spirurina</taxon>
        <taxon>Ascaridomorpha</taxon>
        <taxon>Ascaridoidea</taxon>
        <taxon>Toxocaridae</taxon>
        <taxon>Toxocara</taxon>
    </lineage>
</organism>
<sequence>PFVIGWYNQRSNYGTAKLKSTFASRRVLKVGRNGGHSLEKRKQLVVEGHLNICLTKGGKLELRFRPYFEDGCRWDDHMSPPYWAFNAMHTELSVNLCRSREVW</sequence>
<keyword evidence="2" id="KW-1185">Reference proteome</keyword>
<comment type="caution">
    <text evidence="1">The sequence shown here is derived from an EMBL/GenBank/DDBJ whole genome shotgun (WGS) entry which is preliminary data.</text>
</comment>
<feature type="non-terminal residue" evidence="1">
    <location>
        <position position="103"/>
    </location>
</feature>
<dbReference type="EMBL" id="JPKZ01002554">
    <property type="protein sequence ID" value="KHN76245.1"/>
    <property type="molecule type" value="Genomic_DNA"/>
</dbReference>
<evidence type="ECO:0000313" key="1">
    <source>
        <dbReference type="EMBL" id="KHN76245.1"/>
    </source>
</evidence>
<feature type="non-terminal residue" evidence="1">
    <location>
        <position position="1"/>
    </location>
</feature>
<reference evidence="1 2" key="1">
    <citation type="submission" date="2014-11" db="EMBL/GenBank/DDBJ databases">
        <title>Genetic blueprint of the zoonotic pathogen Toxocara canis.</title>
        <authorList>
            <person name="Zhu X.-Q."/>
            <person name="Korhonen P.K."/>
            <person name="Cai H."/>
            <person name="Young N.D."/>
            <person name="Nejsum P."/>
            <person name="von Samson-Himmelstjerna G."/>
            <person name="Boag P.R."/>
            <person name="Tan P."/>
            <person name="Li Q."/>
            <person name="Min J."/>
            <person name="Yang Y."/>
            <person name="Wang X."/>
            <person name="Fang X."/>
            <person name="Hall R.S."/>
            <person name="Hofmann A."/>
            <person name="Sternberg P.W."/>
            <person name="Jex A.R."/>
            <person name="Gasser R.B."/>
        </authorList>
    </citation>
    <scope>NUCLEOTIDE SEQUENCE [LARGE SCALE GENOMIC DNA]</scope>
    <source>
        <strain evidence="1">PN_DK_2014</strain>
    </source>
</reference>
<evidence type="ECO:0000313" key="2">
    <source>
        <dbReference type="Proteomes" id="UP000031036"/>
    </source>
</evidence>
<dbReference type="Proteomes" id="UP000031036">
    <property type="component" value="Unassembled WGS sequence"/>
</dbReference>
<proteinExistence type="predicted"/>